<dbReference type="STRING" id="13249.T1HEI5"/>
<sequence>MQQHYYGADIKTSLILYRQLILSRIDYGCFLYGDTANNHLVKIERIQYKALRPSLGALKSTPTNAYDFHLNIRKKLLASRFIADRLRIKNHHTKLYNKATKEKRTPHGLGPKSSYNIKYYLYILSSGNEIEKVSNHSLDIEKLRSLEDSLRILQQKVTELSSQISKKYYTIYIIDQESKKLQIDLNNFQKELNNTVTKEHPLIIDYLDNNNMVDIFYNLTEQKSYLDLQIKEEKESAKDCIREVEYRFIYEPGLFLSLTTYCSEIEYIVKQLSVDEVFYLSERIRNISKRFLFYKTIIKGVNKFHAADNRLDYIIRLIRSVKEEIIDQPKTPQALRSEAIEFHNDLSSQLQSLLYSKLDLYPTPHCNDSDL</sequence>
<dbReference type="HOGENOM" id="CLU_746637_0_0_1"/>
<evidence type="ECO:0000313" key="2">
    <source>
        <dbReference type="Proteomes" id="UP000015103"/>
    </source>
</evidence>
<accession>T1HEI5</accession>
<keyword evidence="2" id="KW-1185">Reference proteome</keyword>
<dbReference type="VEuPathDB" id="VectorBase:RPRC002457"/>
<dbReference type="Proteomes" id="UP000015103">
    <property type="component" value="Unassembled WGS sequence"/>
</dbReference>
<reference evidence="1" key="1">
    <citation type="submission" date="2015-05" db="UniProtKB">
        <authorList>
            <consortium name="EnsemblMetazoa"/>
        </authorList>
    </citation>
    <scope>IDENTIFICATION</scope>
</reference>
<dbReference type="InParanoid" id="T1HEI5"/>
<evidence type="ECO:0000313" key="1">
    <source>
        <dbReference type="EnsemblMetazoa" id="RPRC002457-PA"/>
    </source>
</evidence>
<dbReference type="EMBL" id="ACPB03003978">
    <property type="status" value="NOT_ANNOTATED_CDS"/>
    <property type="molecule type" value="Genomic_DNA"/>
</dbReference>
<organism evidence="1 2">
    <name type="scientific">Rhodnius prolixus</name>
    <name type="common">Triatomid bug</name>
    <dbReference type="NCBI Taxonomy" id="13249"/>
    <lineage>
        <taxon>Eukaryota</taxon>
        <taxon>Metazoa</taxon>
        <taxon>Ecdysozoa</taxon>
        <taxon>Arthropoda</taxon>
        <taxon>Hexapoda</taxon>
        <taxon>Insecta</taxon>
        <taxon>Pterygota</taxon>
        <taxon>Neoptera</taxon>
        <taxon>Paraneoptera</taxon>
        <taxon>Hemiptera</taxon>
        <taxon>Heteroptera</taxon>
        <taxon>Panheteroptera</taxon>
        <taxon>Cimicomorpha</taxon>
        <taxon>Reduviidae</taxon>
        <taxon>Triatominae</taxon>
        <taxon>Rhodnius</taxon>
    </lineage>
</organism>
<dbReference type="EnsemblMetazoa" id="RPRC002457-RA">
    <property type="protein sequence ID" value="RPRC002457-PA"/>
    <property type="gene ID" value="RPRC002457"/>
</dbReference>
<name>T1HEI5_RHOPR</name>
<proteinExistence type="predicted"/>
<protein>
    <submittedName>
        <fullName evidence="1">Uncharacterized protein</fullName>
    </submittedName>
</protein>
<dbReference type="AlphaFoldDB" id="T1HEI5"/>